<evidence type="ECO:0000313" key="2">
    <source>
        <dbReference type="Proteomes" id="UP000182771"/>
    </source>
</evidence>
<reference evidence="1 2" key="1">
    <citation type="submission" date="2016-10" db="EMBL/GenBank/DDBJ databases">
        <authorList>
            <person name="Varghese N."/>
            <person name="Submissions S."/>
        </authorList>
    </citation>
    <scope>NUCLEOTIDE SEQUENCE [LARGE SCALE GENOMIC DNA]</scope>
    <source>
        <strain evidence="1 2">DSM 11449</strain>
    </source>
</reference>
<dbReference type="RefSeq" id="WP_016420448.1">
    <property type="nucleotide sequence ID" value="NZ_FNND01000003.1"/>
</dbReference>
<comment type="caution">
    <text evidence="1">The sequence shown here is derived from an EMBL/GenBank/DDBJ whole genome shotgun (WGS) entry which is preliminary data.</text>
</comment>
<dbReference type="InterPro" id="IPR046644">
    <property type="entry name" value="DUF6756"/>
</dbReference>
<gene>
    <name evidence="1" type="ORF">SAMN05444420_10382</name>
</gene>
<evidence type="ECO:0000313" key="1">
    <source>
        <dbReference type="EMBL" id="SDW63890.1"/>
    </source>
</evidence>
<accession>A0A1H2V6K2</accession>
<dbReference type="Pfam" id="PF20541">
    <property type="entry name" value="DUF6756"/>
    <property type="match status" value="1"/>
</dbReference>
<organism evidence="1 2">
    <name type="scientific">Capnocytophaga granulosa</name>
    <dbReference type="NCBI Taxonomy" id="45242"/>
    <lineage>
        <taxon>Bacteria</taxon>
        <taxon>Pseudomonadati</taxon>
        <taxon>Bacteroidota</taxon>
        <taxon>Flavobacteriia</taxon>
        <taxon>Flavobacteriales</taxon>
        <taxon>Flavobacteriaceae</taxon>
        <taxon>Capnocytophaga</taxon>
    </lineage>
</organism>
<dbReference type="GeneID" id="85016983"/>
<dbReference type="EMBL" id="FNND01000003">
    <property type="protein sequence ID" value="SDW63890.1"/>
    <property type="molecule type" value="Genomic_DNA"/>
</dbReference>
<name>A0A1H2V6K2_9FLAO</name>
<proteinExistence type="predicted"/>
<evidence type="ECO:0008006" key="3">
    <source>
        <dbReference type="Google" id="ProtNLM"/>
    </source>
</evidence>
<dbReference type="Proteomes" id="UP000182771">
    <property type="component" value="Unassembled WGS sequence"/>
</dbReference>
<protein>
    <recommendedName>
        <fullName evidence="3">DUF4275 family protein</fullName>
    </recommendedName>
</protein>
<dbReference type="AlphaFoldDB" id="A0A1H2V6K2"/>
<sequence length="159" mass="18948">MAKKKRTWTSLRTEIAQLVVQLQISSEDFRPLGIDEWKTVETQIYKIFCKHQRGRYYWLWEDFSQEAVAFVPPHNPENYLTELIDAQEEIFFIFAESQNDKFWFYEGRIPPVLPLIGELHHYDEFYFVSKKYEWLIAINHHDALIATGSKTEALKSIIS</sequence>
<dbReference type="OrthoDB" id="9181133at2"/>
<keyword evidence="2" id="KW-1185">Reference proteome</keyword>